<accession>A0A1J9PEP4</accession>
<gene>
    <name evidence="4" type="ORF">AJ78_04732</name>
</gene>
<protein>
    <recommendedName>
        <fullName evidence="3">DUF7703 domain-containing protein</fullName>
    </recommendedName>
</protein>
<feature type="transmembrane region" description="Helical" evidence="2">
    <location>
        <begin position="160"/>
        <end position="178"/>
    </location>
</feature>
<feature type="domain" description="DUF7703" evidence="3">
    <location>
        <begin position="21"/>
        <end position="251"/>
    </location>
</feature>
<keyword evidence="2" id="KW-1133">Transmembrane helix</keyword>
<dbReference type="AlphaFoldDB" id="A0A1J9PEP4"/>
<feature type="transmembrane region" description="Helical" evidence="2">
    <location>
        <begin position="20"/>
        <end position="45"/>
    </location>
</feature>
<feature type="compositionally biased region" description="Polar residues" evidence="1">
    <location>
        <begin position="337"/>
        <end position="353"/>
    </location>
</feature>
<keyword evidence="5" id="KW-1185">Reference proteome</keyword>
<dbReference type="InterPro" id="IPR056120">
    <property type="entry name" value="DUF7703"/>
</dbReference>
<dbReference type="PANTHER" id="PTHR37013">
    <property type="entry name" value="INTEGRAL MEMBRANE PROTEIN (AFU_ORTHOLOGUE AFUA_1G05950)-RELATED"/>
    <property type="match status" value="1"/>
</dbReference>
<evidence type="ECO:0000256" key="1">
    <source>
        <dbReference type="SAM" id="MobiDB-lite"/>
    </source>
</evidence>
<feature type="transmembrane region" description="Helical" evidence="2">
    <location>
        <begin position="87"/>
        <end position="106"/>
    </location>
</feature>
<sequence>MADEIENESSQFYGLSVGEGIAVASFLVIAIYNALELFVLIFVAFSSFKSLYFWSLLLTTSLGILPYSMSTFISWVEPWDQSEVPTMVVISISWWVMSTGQALVLYSRLHLVLRNHKILRIVLFMICANALFLHLPGIIITFGFYSRVSLYESYFILEKVQITVFFVQELIISSLYIFETIKTLRLSPDKGNRRIMTQLISINVIIILMDIGLLAAVFANLFPYEPAARVTVYSIKLKLEFAILGQLVKLANSHSGSLDFTIGSNGYPDFVDPTHITTDVTHARRRTSIASKPPESESGDTIDTATVALHSLSGRPNNHGSLSEMCGQCRSALRTSSIYPNGTSTPDGSSQPVSREGNARIR</sequence>
<reference evidence="4 5" key="1">
    <citation type="submission" date="2015-07" db="EMBL/GenBank/DDBJ databases">
        <title>Emmonsia species relationships and genome sequence.</title>
        <authorList>
            <consortium name="The Broad Institute Genomics Platform"/>
            <person name="Cuomo C.A."/>
            <person name="Munoz J.F."/>
            <person name="Imamovic A."/>
            <person name="Priest M.E."/>
            <person name="Young S."/>
            <person name="Clay O.K."/>
            <person name="McEwen J.G."/>
        </authorList>
    </citation>
    <scope>NUCLEOTIDE SEQUENCE [LARGE SCALE GENOMIC DNA]</scope>
    <source>
        <strain evidence="4 5">UAMH 9510</strain>
    </source>
</reference>
<dbReference type="EMBL" id="LGRN01000184">
    <property type="protein sequence ID" value="OJD14977.1"/>
    <property type="molecule type" value="Genomic_DNA"/>
</dbReference>
<evidence type="ECO:0000256" key="2">
    <source>
        <dbReference type="SAM" id="Phobius"/>
    </source>
</evidence>
<dbReference type="Pfam" id="PF24802">
    <property type="entry name" value="DUF7703"/>
    <property type="match status" value="1"/>
</dbReference>
<evidence type="ECO:0000259" key="3">
    <source>
        <dbReference type="Pfam" id="PF24802"/>
    </source>
</evidence>
<feature type="transmembrane region" description="Helical" evidence="2">
    <location>
        <begin position="52"/>
        <end position="75"/>
    </location>
</feature>
<organism evidence="4 5">
    <name type="scientific">Emergomyces pasteurianus Ep9510</name>
    <dbReference type="NCBI Taxonomy" id="1447872"/>
    <lineage>
        <taxon>Eukaryota</taxon>
        <taxon>Fungi</taxon>
        <taxon>Dikarya</taxon>
        <taxon>Ascomycota</taxon>
        <taxon>Pezizomycotina</taxon>
        <taxon>Eurotiomycetes</taxon>
        <taxon>Eurotiomycetidae</taxon>
        <taxon>Onygenales</taxon>
        <taxon>Ajellomycetaceae</taxon>
        <taxon>Emergomyces</taxon>
    </lineage>
</organism>
<evidence type="ECO:0000313" key="5">
    <source>
        <dbReference type="Proteomes" id="UP000182235"/>
    </source>
</evidence>
<dbReference type="Proteomes" id="UP000182235">
    <property type="component" value="Unassembled WGS sequence"/>
</dbReference>
<proteinExistence type="predicted"/>
<keyword evidence="2" id="KW-0812">Transmembrane</keyword>
<keyword evidence="2" id="KW-0472">Membrane</keyword>
<comment type="caution">
    <text evidence="4">The sequence shown here is derived from an EMBL/GenBank/DDBJ whole genome shotgun (WGS) entry which is preliminary data.</text>
</comment>
<name>A0A1J9PEP4_9EURO</name>
<dbReference type="PANTHER" id="PTHR37013:SF3">
    <property type="entry name" value="INTEGRAL MEMBRANE PROTEIN (AFU_ORTHOLOGUE AFUA_1G05950)"/>
    <property type="match status" value="1"/>
</dbReference>
<feature type="transmembrane region" description="Helical" evidence="2">
    <location>
        <begin position="199"/>
        <end position="222"/>
    </location>
</feature>
<feature type="region of interest" description="Disordered" evidence="1">
    <location>
        <begin position="337"/>
        <end position="362"/>
    </location>
</feature>
<feature type="transmembrane region" description="Helical" evidence="2">
    <location>
        <begin position="118"/>
        <end position="140"/>
    </location>
</feature>
<evidence type="ECO:0000313" key="4">
    <source>
        <dbReference type="EMBL" id="OJD14977.1"/>
    </source>
</evidence>
<dbReference type="VEuPathDB" id="FungiDB:AJ78_04732"/>
<dbReference type="OrthoDB" id="405906at2759"/>